<dbReference type="RefSeq" id="WP_158466126.1">
    <property type="nucleotide sequence ID" value="NZ_QJUE01000002.1"/>
</dbReference>
<evidence type="ECO:0000313" key="13">
    <source>
        <dbReference type="EMBL" id="PYE02629.1"/>
    </source>
</evidence>
<reference evidence="13 14" key="1">
    <citation type="journal article" date="2018" name="Appl. Environ. Microbiol.">
        <title>Genome rearrangement shapes Prochlorococcus ecological adaptation.</title>
        <authorList>
            <person name="Yan W."/>
            <person name="Wei S."/>
            <person name="Wang Q."/>
            <person name="Xiao X."/>
            <person name="Zeng Q."/>
            <person name="Jiao N."/>
            <person name="Zhang R."/>
        </authorList>
    </citation>
    <scope>NUCLEOTIDE SEQUENCE [LARGE SCALE GENOMIC DNA]</scope>
    <source>
        <strain evidence="13 14">XMU1408</strain>
    </source>
</reference>
<dbReference type="EMBL" id="QJUE01000002">
    <property type="protein sequence ID" value="PYE02629.1"/>
    <property type="molecule type" value="Genomic_DNA"/>
</dbReference>
<dbReference type="InterPro" id="IPR050450">
    <property type="entry name" value="COX15/CtaA_HemeA_synthase"/>
</dbReference>
<keyword evidence="5 12" id="KW-1133">Transmembrane helix</keyword>
<evidence type="ECO:0000256" key="10">
    <source>
        <dbReference type="ARBA" id="ARBA00023157"/>
    </source>
</evidence>
<dbReference type="PANTHER" id="PTHR35457:SF1">
    <property type="entry name" value="HEME A SYNTHASE"/>
    <property type="match status" value="1"/>
</dbReference>
<comment type="pathway">
    <text evidence="11">Porphyrin-containing compound metabolism.</text>
</comment>
<evidence type="ECO:0000256" key="2">
    <source>
        <dbReference type="ARBA" id="ARBA00022475"/>
    </source>
</evidence>
<evidence type="ECO:0000256" key="4">
    <source>
        <dbReference type="ARBA" id="ARBA00022723"/>
    </source>
</evidence>
<feature type="transmembrane region" description="Helical" evidence="12">
    <location>
        <begin position="207"/>
        <end position="224"/>
    </location>
</feature>
<accession>A0A318R9A2</accession>
<sequence>MQVIYPPKPRFRLGQLAAHVVVALIVLVVIGGATRVMEAGLACPDWPLCYGSFLPGSQMNLQVFLEWFHRLDAFFVGIVLIIQFSLSLYWAKFLPMWLPWTYGALTCLVAFQGFLGALTVLQLLPSLIVVLHLAVALTLVAIMSGVTQQLLSPGKSIFPLWLRSLGFLSLFSVIGQSLLGSRVATSWAAQRCLNIGDSCNLLRLHRFSAFPVSLLVILFVIISFTQKDVFLKQWPYFVSITFLIISQIFLGVFSIQLGLSEPGLVIGHQLVACLLVAVISALNFKGNGIEGSSQSLLINESNLETCHG</sequence>
<proteinExistence type="predicted"/>
<feature type="transmembrane region" description="Helical" evidence="12">
    <location>
        <begin position="67"/>
        <end position="90"/>
    </location>
</feature>
<dbReference type="GO" id="GO:0016491">
    <property type="term" value="F:oxidoreductase activity"/>
    <property type="evidence" value="ECO:0007669"/>
    <property type="project" value="UniProtKB-KW"/>
</dbReference>
<dbReference type="Pfam" id="PF02628">
    <property type="entry name" value="COX15-CtaA"/>
    <property type="match status" value="1"/>
</dbReference>
<protein>
    <submittedName>
        <fullName evidence="13">Heme A synthase</fullName>
    </submittedName>
</protein>
<keyword evidence="7" id="KW-0408">Iron</keyword>
<evidence type="ECO:0000256" key="7">
    <source>
        <dbReference type="ARBA" id="ARBA00023004"/>
    </source>
</evidence>
<evidence type="ECO:0000313" key="14">
    <source>
        <dbReference type="Proteomes" id="UP000247807"/>
    </source>
</evidence>
<feature type="transmembrane region" description="Helical" evidence="12">
    <location>
        <begin position="102"/>
        <end position="121"/>
    </location>
</feature>
<dbReference type="Proteomes" id="UP000247807">
    <property type="component" value="Unassembled WGS sequence"/>
</dbReference>
<evidence type="ECO:0000256" key="12">
    <source>
        <dbReference type="SAM" id="Phobius"/>
    </source>
</evidence>
<feature type="transmembrane region" description="Helical" evidence="12">
    <location>
        <begin position="236"/>
        <end position="259"/>
    </location>
</feature>
<feature type="transmembrane region" description="Helical" evidence="12">
    <location>
        <begin position="158"/>
        <end position="179"/>
    </location>
</feature>
<evidence type="ECO:0000256" key="3">
    <source>
        <dbReference type="ARBA" id="ARBA00022692"/>
    </source>
</evidence>
<dbReference type="GO" id="GO:0046872">
    <property type="term" value="F:metal ion binding"/>
    <property type="evidence" value="ECO:0007669"/>
    <property type="project" value="UniProtKB-KW"/>
</dbReference>
<gene>
    <name evidence="13" type="ORF">DNJ73_02440</name>
</gene>
<evidence type="ECO:0000256" key="11">
    <source>
        <dbReference type="ARBA" id="ARBA00023444"/>
    </source>
</evidence>
<feature type="transmembrane region" description="Helical" evidence="12">
    <location>
        <begin position="127"/>
        <end position="146"/>
    </location>
</feature>
<dbReference type="AlphaFoldDB" id="A0A318R9A2"/>
<organism evidence="13 14">
    <name type="scientific">Prochlorococcus marinus XMU1408</name>
    <dbReference type="NCBI Taxonomy" id="2213228"/>
    <lineage>
        <taxon>Bacteria</taxon>
        <taxon>Bacillati</taxon>
        <taxon>Cyanobacteriota</taxon>
        <taxon>Cyanophyceae</taxon>
        <taxon>Synechococcales</taxon>
        <taxon>Prochlorococcaceae</taxon>
        <taxon>Prochlorococcus</taxon>
    </lineage>
</organism>
<keyword evidence="6" id="KW-0560">Oxidoreductase</keyword>
<keyword evidence="3 12" id="KW-0812">Transmembrane</keyword>
<evidence type="ECO:0000256" key="9">
    <source>
        <dbReference type="ARBA" id="ARBA00023136"/>
    </source>
</evidence>
<evidence type="ECO:0000256" key="1">
    <source>
        <dbReference type="ARBA" id="ARBA00004141"/>
    </source>
</evidence>
<evidence type="ECO:0000256" key="5">
    <source>
        <dbReference type="ARBA" id="ARBA00022989"/>
    </source>
</evidence>
<evidence type="ECO:0000256" key="6">
    <source>
        <dbReference type="ARBA" id="ARBA00023002"/>
    </source>
</evidence>
<name>A0A318R9A2_PROMR</name>
<feature type="transmembrane region" description="Helical" evidence="12">
    <location>
        <begin position="16"/>
        <end position="37"/>
    </location>
</feature>
<dbReference type="InterPro" id="IPR003780">
    <property type="entry name" value="COX15/CtaA_fam"/>
</dbReference>
<keyword evidence="9 12" id="KW-0472">Membrane</keyword>
<dbReference type="PANTHER" id="PTHR35457">
    <property type="entry name" value="HEME A SYNTHASE"/>
    <property type="match status" value="1"/>
</dbReference>
<keyword evidence="8" id="KW-0350">Heme biosynthesis</keyword>
<keyword evidence="2" id="KW-1003">Cell membrane</keyword>
<feature type="transmembrane region" description="Helical" evidence="12">
    <location>
        <begin position="265"/>
        <end position="284"/>
    </location>
</feature>
<dbReference type="GO" id="GO:0006784">
    <property type="term" value="P:heme A biosynthetic process"/>
    <property type="evidence" value="ECO:0007669"/>
    <property type="project" value="InterPro"/>
</dbReference>
<keyword evidence="4" id="KW-0479">Metal-binding</keyword>
<dbReference type="GO" id="GO:0016020">
    <property type="term" value="C:membrane"/>
    <property type="evidence" value="ECO:0007669"/>
    <property type="project" value="UniProtKB-SubCell"/>
</dbReference>
<dbReference type="OrthoDB" id="1447144at2"/>
<evidence type="ECO:0000256" key="8">
    <source>
        <dbReference type="ARBA" id="ARBA00023133"/>
    </source>
</evidence>
<comment type="subcellular location">
    <subcellularLocation>
        <location evidence="1">Membrane</location>
        <topology evidence="1">Multi-pass membrane protein</topology>
    </subcellularLocation>
</comment>
<comment type="caution">
    <text evidence="13">The sequence shown here is derived from an EMBL/GenBank/DDBJ whole genome shotgun (WGS) entry which is preliminary data.</text>
</comment>
<keyword evidence="10" id="KW-1015">Disulfide bond</keyword>